<dbReference type="RefSeq" id="WP_246974154.1">
    <property type="nucleotide sequence ID" value="NZ_JAKGAN010000005.1"/>
</dbReference>
<organism evidence="2 3">
    <name type="scientific">Chromohalobacter sarecensis</name>
    <dbReference type="NCBI Taxonomy" id="245294"/>
    <lineage>
        <taxon>Bacteria</taxon>
        <taxon>Pseudomonadati</taxon>
        <taxon>Pseudomonadota</taxon>
        <taxon>Gammaproteobacteria</taxon>
        <taxon>Oceanospirillales</taxon>
        <taxon>Halomonadaceae</taxon>
        <taxon>Chromohalobacter</taxon>
    </lineage>
</organism>
<dbReference type="InterPro" id="IPR029058">
    <property type="entry name" value="AB_hydrolase_fold"/>
</dbReference>
<dbReference type="SUPFAM" id="SSF53474">
    <property type="entry name" value="alpha/beta-Hydrolases"/>
    <property type="match status" value="1"/>
</dbReference>
<sequence>MTSTPLLLLPGLLCDDAVWADMRTHLVAPTLPTPDYGIADTIGAMADIALQGAPERFIAVGHSMGGRVALEIQRRAPSRVAGLALLDTGFRGRAEGDAGEREREGRHALLDKARQEGMRAMGETWLQGMIHPERLDDDALIDAILAMIERKDPAIFAAQIDALLARPDATEQLTGISCPTLLMCGRQDAWSPLERHEEMAGLIPGSCLEVIEEAGHMSPMEQPDAVARTLEHWRKTT</sequence>
<evidence type="ECO:0000313" key="3">
    <source>
        <dbReference type="Proteomes" id="UP001596030"/>
    </source>
</evidence>
<comment type="caution">
    <text evidence="2">The sequence shown here is derived from an EMBL/GenBank/DDBJ whole genome shotgun (WGS) entry which is preliminary data.</text>
</comment>
<dbReference type="EMBL" id="JBHSEU010000016">
    <property type="protein sequence ID" value="MFC4539165.1"/>
    <property type="molecule type" value="Genomic_DNA"/>
</dbReference>
<dbReference type="GO" id="GO:0016787">
    <property type="term" value="F:hydrolase activity"/>
    <property type="evidence" value="ECO:0007669"/>
    <property type="project" value="UniProtKB-KW"/>
</dbReference>
<accession>A0ABV9D1Q9</accession>
<dbReference type="Proteomes" id="UP001596030">
    <property type="component" value="Unassembled WGS sequence"/>
</dbReference>
<evidence type="ECO:0000259" key="1">
    <source>
        <dbReference type="Pfam" id="PF12697"/>
    </source>
</evidence>
<dbReference type="Gene3D" id="3.40.50.1820">
    <property type="entry name" value="alpha/beta hydrolase"/>
    <property type="match status" value="1"/>
</dbReference>
<dbReference type="InterPro" id="IPR000073">
    <property type="entry name" value="AB_hydrolase_1"/>
</dbReference>
<name>A0ABV9D1Q9_9GAMM</name>
<keyword evidence="2" id="KW-0378">Hydrolase</keyword>
<keyword evidence="3" id="KW-1185">Reference proteome</keyword>
<gene>
    <name evidence="2" type="ORF">ACFO0U_10295</name>
</gene>
<dbReference type="PANTHER" id="PTHR43798:SF29">
    <property type="entry name" value="AB HYDROLASE-1 DOMAIN-CONTAINING PROTEIN"/>
    <property type="match status" value="1"/>
</dbReference>
<dbReference type="Pfam" id="PF12697">
    <property type="entry name" value="Abhydrolase_6"/>
    <property type="match status" value="1"/>
</dbReference>
<feature type="domain" description="AB hydrolase-1" evidence="1">
    <location>
        <begin position="6"/>
        <end position="228"/>
    </location>
</feature>
<dbReference type="PANTHER" id="PTHR43798">
    <property type="entry name" value="MONOACYLGLYCEROL LIPASE"/>
    <property type="match status" value="1"/>
</dbReference>
<evidence type="ECO:0000313" key="2">
    <source>
        <dbReference type="EMBL" id="MFC4539165.1"/>
    </source>
</evidence>
<protein>
    <submittedName>
        <fullName evidence="2">Alpha/beta fold hydrolase</fullName>
    </submittedName>
</protein>
<reference evidence="3" key="1">
    <citation type="journal article" date="2019" name="Int. J. Syst. Evol. Microbiol.">
        <title>The Global Catalogue of Microorganisms (GCM) 10K type strain sequencing project: providing services to taxonomists for standard genome sequencing and annotation.</title>
        <authorList>
            <consortium name="The Broad Institute Genomics Platform"/>
            <consortium name="The Broad Institute Genome Sequencing Center for Infectious Disease"/>
            <person name="Wu L."/>
            <person name="Ma J."/>
        </authorList>
    </citation>
    <scope>NUCLEOTIDE SEQUENCE [LARGE SCALE GENOMIC DNA]</scope>
    <source>
        <strain evidence="3">CGMCC 1.12121</strain>
    </source>
</reference>
<dbReference type="PRINTS" id="PR00111">
    <property type="entry name" value="ABHYDROLASE"/>
</dbReference>
<dbReference type="InterPro" id="IPR050266">
    <property type="entry name" value="AB_hydrolase_sf"/>
</dbReference>
<proteinExistence type="predicted"/>